<dbReference type="GO" id="GO:0008009">
    <property type="term" value="F:chemokine activity"/>
    <property type="evidence" value="ECO:0007669"/>
    <property type="project" value="InterPro"/>
</dbReference>
<dbReference type="InterPro" id="IPR001811">
    <property type="entry name" value="Chemokine_IL8-like_dom"/>
</dbReference>
<evidence type="ECO:0000256" key="1">
    <source>
        <dbReference type="ARBA" id="ARBA00022514"/>
    </source>
</evidence>
<feature type="region of interest" description="Disordered" evidence="2">
    <location>
        <begin position="21"/>
        <end position="74"/>
    </location>
</feature>
<feature type="compositionally biased region" description="Basic and acidic residues" evidence="2">
    <location>
        <begin position="148"/>
        <end position="168"/>
    </location>
</feature>
<reference evidence="4 5" key="1">
    <citation type="submission" date="2020-03" db="EMBL/GenBank/DDBJ databases">
        <title>Dissostichus mawsoni Genome sequencing and assembly.</title>
        <authorList>
            <person name="Park H."/>
        </authorList>
    </citation>
    <scope>NUCLEOTIDE SEQUENCE [LARGE SCALE GENOMIC DNA]</scope>
    <source>
        <strain evidence="4">DM0001</strain>
        <tissue evidence="4">Muscle</tissue>
    </source>
</reference>
<keyword evidence="5" id="KW-1185">Reference proteome</keyword>
<dbReference type="EMBL" id="JAAKFY010000004">
    <property type="protein sequence ID" value="KAF3858426.1"/>
    <property type="molecule type" value="Genomic_DNA"/>
</dbReference>
<organism evidence="4 5">
    <name type="scientific">Dissostichus mawsoni</name>
    <name type="common">Antarctic cod</name>
    <dbReference type="NCBI Taxonomy" id="36200"/>
    <lineage>
        <taxon>Eukaryota</taxon>
        <taxon>Metazoa</taxon>
        <taxon>Chordata</taxon>
        <taxon>Craniata</taxon>
        <taxon>Vertebrata</taxon>
        <taxon>Euteleostomi</taxon>
        <taxon>Actinopterygii</taxon>
        <taxon>Neopterygii</taxon>
        <taxon>Teleostei</taxon>
        <taxon>Neoteleostei</taxon>
        <taxon>Acanthomorphata</taxon>
        <taxon>Eupercaria</taxon>
        <taxon>Perciformes</taxon>
        <taxon>Notothenioidei</taxon>
        <taxon>Nototheniidae</taxon>
        <taxon>Dissostichus</taxon>
    </lineage>
</organism>
<feature type="non-terminal residue" evidence="4">
    <location>
        <position position="1"/>
    </location>
</feature>
<feature type="domain" description="Chemokine interleukin-8-like" evidence="3">
    <location>
        <begin position="92"/>
        <end position="150"/>
    </location>
</feature>
<dbReference type="CDD" id="cd00272">
    <property type="entry name" value="Chemokine_CC"/>
    <property type="match status" value="1"/>
</dbReference>
<comment type="caution">
    <text evidence="4">The sequence shown here is derived from an EMBL/GenBank/DDBJ whole genome shotgun (WGS) entry which is preliminary data.</text>
</comment>
<dbReference type="Gene3D" id="2.40.50.40">
    <property type="match status" value="1"/>
</dbReference>
<accession>A0A7J5Z9S5</accession>
<proteinExistence type="predicted"/>
<dbReference type="InterPro" id="IPR039809">
    <property type="entry name" value="Chemokine_b/g/d"/>
</dbReference>
<dbReference type="Pfam" id="PF00048">
    <property type="entry name" value="IL8"/>
    <property type="match status" value="1"/>
</dbReference>
<keyword evidence="1" id="KW-0202">Cytokine</keyword>
<dbReference type="GO" id="GO:0006955">
    <property type="term" value="P:immune response"/>
    <property type="evidence" value="ECO:0007669"/>
    <property type="project" value="InterPro"/>
</dbReference>
<feature type="region of interest" description="Disordered" evidence="2">
    <location>
        <begin position="145"/>
        <end position="210"/>
    </location>
</feature>
<dbReference type="SUPFAM" id="SSF54117">
    <property type="entry name" value="Interleukin 8-like chemokines"/>
    <property type="match status" value="1"/>
</dbReference>
<evidence type="ECO:0000313" key="5">
    <source>
        <dbReference type="Proteomes" id="UP000518266"/>
    </source>
</evidence>
<name>A0A7J5Z9S5_DISMA</name>
<dbReference type="AlphaFoldDB" id="A0A7J5Z9S5"/>
<dbReference type="Proteomes" id="UP000518266">
    <property type="component" value="Unassembled WGS sequence"/>
</dbReference>
<dbReference type="GO" id="GO:0005615">
    <property type="term" value="C:extracellular space"/>
    <property type="evidence" value="ECO:0007669"/>
    <property type="project" value="UniProtKB-KW"/>
</dbReference>
<dbReference type="PANTHER" id="PTHR12015:SF177">
    <property type="entry name" value="CHEMOKINE INTERLEUKIN-8-LIKE DOMAIN-CONTAINING PROTEIN"/>
    <property type="match status" value="1"/>
</dbReference>
<gene>
    <name evidence="4" type="ORF">F7725_011627</name>
</gene>
<feature type="compositionally biased region" description="Polar residues" evidence="2">
    <location>
        <begin position="169"/>
        <end position="181"/>
    </location>
</feature>
<evidence type="ECO:0000256" key="2">
    <source>
        <dbReference type="SAM" id="MobiDB-lite"/>
    </source>
</evidence>
<evidence type="ECO:0000313" key="4">
    <source>
        <dbReference type="EMBL" id="KAF3858426.1"/>
    </source>
</evidence>
<dbReference type="PANTHER" id="PTHR12015">
    <property type="entry name" value="SMALL INDUCIBLE CYTOKINE A"/>
    <property type="match status" value="1"/>
</dbReference>
<feature type="compositionally biased region" description="Basic residues" evidence="2">
    <location>
        <begin position="187"/>
        <end position="210"/>
    </location>
</feature>
<sequence length="210" mass="23345">MPNQLSAYSRHINIKTVVRIRGQTGSRRTGRASMVVTVEAPGQAPPPGSGDKDKGLDTSLKKRKTKPEDDIQPGVSCSSLLHHMDEHAIGPESSCCSQWSLTRIKAEKIQDYTIQSEGCPITAIVFHTKSEKRICSDPNNNWAKSTMKKVDKKKEEQALQLRRQKEEGSTSSITPAVSATSKEAPPQRRRKNGKKCQGKKNRRGRKGQRK</sequence>
<evidence type="ECO:0000259" key="3">
    <source>
        <dbReference type="SMART" id="SM00199"/>
    </source>
</evidence>
<dbReference type="OrthoDB" id="8934837at2759"/>
<feature type="compositionally biased region" description="Basic and acidic residues" evidence="2">
    <location>
        <begin position="50"/>
        <end position="60"/>
    </location>
</feature>
<dbReference type="SMART" id="SM00199">
    <property type="entry name" value="SCY"/>
    <property type="match status" value="1"/>
</dbReference>
<dbReference type="InterPro" id="IPR036048">
    <property type="entry name" value="Interleukin_8-like_sf"/>
</dbReference>
<protein>
    <recommendedName>
        <fullName evidence="3">Chemokine interleukin-8-like domain-containing protein</fullName>
    </recommendedName>
</protein>